<protein>
    <submittedName>
        <fullName evidence="3">Histone domain-containing protein</fullName>
    </submittedName>
</protein>
<sequence length="76" mass="9101">MAWGCEAREDDSIRRTRPITLSFRFKQNKAVWKSTILEIDEFYTRHLYKRLRCQQGEADVIDIAIQFLSSVYFDHS</sequence>
<evidence type="ECO:0000313" key="1">
    <source>
        <dbReference type="EMBL" id="VDP90499.1"/>
    </source>
</evidence>
<dbReference type="EMBL" id="UZAN01054605">
    <property type="protein sequence ID" value="VDP90499.1"/>
    <property type="molecule type" value="Genomic_DNA"/>
</dbReference>
<evidence type="ECO:0000313" key="2">
    <source>
        <dbReference type="Proteomes" id="UP000272942"/>
    </source>
</evidence>
<dbReference type="Proteomes" id="UP000272942">
    <property type="component" value="Unassembled WGS sequence"/>
</dbReference>
<keyword evidence="2" id="KW-1185">Reference proteome</keyword>
<organism evidence="3">
    <name type="scientific">Echinostoma caproni</name>
    <dbReference type="NCBI Taxonomy" id="27848"/>
    <lineage>
        <taxon>Eukaryota</taxon>
        <taxon>Metazoa</taxon>
        <taxon>Spiralia</taxon>
        <taxon>Lophotrochozoa</taxon>
        <taxon>Platyhelminthes</taxon>
        <taxon>Trematoda</taxon>
        <taxon>Digenea</taxon>
        <taxon>Plagiorchiida</taxon>
        <taxon>Echinostomata</taxon>
        <taxon>Echinostomatoidea</taxon>
        <taxon>Echinostomatidae</taxon>
        <taxon>Echinostoma</taxon>
    </lineage>
</organism>
<name>A0A183B1Z1_9TREM</name>
<proteinExistence type="predicted"/>
<dbReference type="AlphaFoldDB" id="A0A183B1Z1"/>
<evidence type="ECO:0000313" key="3">
    <source>
        <dbReference type="WBParaSite" id="ECPE_0001326501-mRNA-1"/>
    </source>
</evidence>
<accession>A0A183B1Z1</accession>
<dbReference type="WBParaSite" id="ECPE_0001326501-mRNA-1">
    <property type="protein sequence ID" value="ECPE_0001326501-mRNA-1"/>
    <property type="gene ID" value="ECPE_0001326501"/>
</dbReference>
<reference evidence="1 2" key="2">
    <citation type="submission" date="2018-11" db="EMBL/GenBank/DDBJ databases">
        <authorList>
            <consortium name="Pathogen Informatics"/>
        </authorList>
    </citation>
    <scope>NUCLEOTIDE SEQUENCE [LARGE SCALE GENOMIC DNA]</scope>
    <source>
        <strain evidence="1 2">Egypt</strain>
    </source>
</reference>
<reference evidence="3" key="1">
    <citation type="submission" date="2016-06" db="UniProtKB">
        <authorList>
            <consortium name="WormBaseParasite"/>
        </authorList>
    </citation>
    <scope>IDENTIFICATION</scope>
</reference>
<gene>
    <name evidence="1" type="ORF">ECPE_LOCUS13227</name>
</gene>